<comment type="caution">
    <text evidence="1">The sequence shown here is derived from an EMBL/GenBank/DDBJ whole genome shotgun (WGS) entry which is preliminary data.</text>
</comment>
<name>A0ABW0QT26_9GAMM</name>
<protein>
    <submittedName>
        <fullName evidence="1">L,D-transpeptidase</fullName>
    </submittedName>
</protein>
<dbReference type="RefSeq" id="WP_377320599.1">
    <property type="nucleotide sequence ID" value="NZ_JBHSNF010000002.1"/>
</dbReference>
<evidence type="ECO:0000313" key="1">
    <source>
        <dbReference type="EMBL" id="MFC5526707.1"/>
    </source>
</evidence>
<dbReference type="EMBL" id="JBHSNF010000002">
    <property type="protein sequence ID" value="MFC5526707.1"/>
    <property type="molecule type" value="Genomic_DNA"/>
</dbReference>
<reference evidence="2" key="1">
    <citation type="journal article" date="2019" name="Int. J. Syst. Evol. Microbiol.">
        <title>The Global Catalogue of Microorganisms (GCM) 10K type strain sequencing project: providing services to taxonomists for standard genome sequencing and annotation.</title>
        <authorList>
            <consortium name="The Broad Institute Genomics Platform"/>
            <consortium name="The Broad Institute Genome Sequencing Center for Infectious Disease"/>
            <person name="Wu L."/>
            <person name="Ma J."/>
        </authorList>
    </citation>
    <scope>NUCLEOTIDE SEQUENCE [LARGE SCALE GENOMIC DNA]</scope>
    <source>
        <strain evidence="2">CGMCC 1.16619</strain>
    </source>
</reference>
<accession>A0ABW0QT26</accession>
<gene>
    <name evidence="1" type="ORF">ACFPPA_13275</name>
</gene>
<proteinExistence type="predicted"/>
<dbReference type="Proteomes" id="UP001596114">
    <property type="component" value="Unassembled WGS sequence"/>
</dbReference>
<organism evidence="1 2">
    <name type="scientific">Rhodanobacter ginsengisoli</name>
    <dbReference type="NCBI Taxonomy" id="418646"/>
    <lineage>
        <taxon>Bacteria</taxon>
        <taxon>Pseudomonadati</taxon>
        <taxon>Pseudomonadota</taxon>
        <taxon>Gammaproteobacteria</taxon>
        <taxon>Lysobacterales</taxon>
        <taxon>Rhodanobacteraceae</taxon>
        <taxon>Rhodanobacter</taxon>
    </lineage>
</organism>
<evidence type="ECO:0000313" key="2">
    <source>
        <dbReference type="Proteomes" id="UP001596114"/>
    </source>
</evidence>
<keyword evidence="2" id="KW-1185">Reference proteome</keyword>
<sequence length="248" mass="26265">MAVACAARLPAYAGFRHLLVVLTLVIACHSATVAASPWIDSASIGLGTAKEASDGGLNSPSAEVTDLAQWVIASRNNDGMPYLVIDKVNAAVFVFDAAGHLQAAAPALLGLARGDQSVEGVGDEKMSAIRPQDRITPAGRFVASLGHDPHGKEILWVDYKDAIALHPVVKGTPRERRAERLRSPTSADNRISYGCINVPLKFYKRFVSPAFTHTSGIVYILPETSSARRLFGSGKVEPGATLSVPAQP</sequence>